<evidence type="ECO:0000256" key="4">
    <source>
        <dbReference type="ARBA" id="ARBA00022714"/>
    </source>
</evidence>
<dbReference type="PROSITE" id="PS00197">
    <property type="entry name" value="2FE2S_FER_1"/>
    <property type="match status" value="1"/>
</dbReference>
<dbReference type="PANTHER" id="PTHR30212:SF2">
    <property type="entry name" value="PROTEIN YIIM"/>
    <property type="match status" value="1"/>
</dbReference>
<dbReference type="PANTHER" id="PTHR30212">
    <property type="entry name" value="PROTEIN YIIM"/>
    <property type="match status" value="1"/>
</dbReference>
<keyword evidence="5" id="KW-0479">Metal-binding</keyword>
<dbReference type="SUPFAM" id="SSF54292">
    <property type="entry name" value="2Fe-2S ferredoxin-like"/>
    <property type="match status" value="1"/>
</dbReference>
<proteinExistence type="predicted"/>
<evidence type="ECO:0000259" key="10">
    <source>
        <dbReference type="PROSITE" id="PS51384"/>
    </source>
</evidence>
<name>A0ABU9TQV2_9GAMM</name>
<dbReference type="InterPro" id="IPR017938">
    <property type="entry name" value="Riboflavin_synthase-like_b-brl"/>
</dbReference>
<dbReference type="Proteomes" id="UP001449225">
    <property type="component" value="Unassembled WGS sequence"/>
</dbReference>
<accession>A0ABU9TQV2</accession>
<keyword evidence="6 11" id="KW-0560">Oxidoreductase</keyword>
<keyword evidence="8" id="KW-0411">Iron-sulfur</keyword>
<dbReference type="SUPFAM" id="SSF63380">
    <property type="entry name" value="Riboflavin synthase domain-like"/>
    <property type="match status" value="1"/>
</dbReference>
<evidence type="ECO:0000256" key="5">
    <source>
        <dbReference type="ARBA" id="ARBA00022723"/>
    </source>
</evidence>
<reference evidence="11 12" key="1">
    <citation type="submission" date="2024-03" db="EMBL/GenBank/DDBJ databases">
        <title>Community enrichment and isolation of bacterial strains for fucoidan degradation.</title>
        <authorList>
            <person name="Sichert A."/>
        </authorList>
    </citation>
    <scope>NUCLEOTIDE SEQUENCE [LARGE SCALE GENOMIC DNA]</scope>
    <source>
        <strain evidence="11 12">AS76</strain>
    </source>
</reference>
<evidence type="ECO:0000256" key="2">
    <source>
        <dbReference type="ARBA" id="ARBA00022630"/>
    </source>
</evidence>
<keyword evidence="7" id="KW-0408">Iron</keyword>
<dbReference type="InterPro" id="IPR006058">
    <property type="entry name" value="2Fe2S_fd_BS"/>
</dbReference>
<keyword evidence="3" id="KW-0288">FMN</keyword>
<sequence length="315" mass="34712">MSNQIKVEVASICQVAPTIREFTLEAIDDALYPFSPGAHVVVEMLNKKKVYKNAYSLLSDPTDTQRYRIAVRLQDASRGGSIYMHEQVNVGDQLLISPPSNLFSPLWQAKKHVMLAGGVGVTPFMSYIPEMIRRDADFELHYMYRSLQTGAYKNELSQQLGDKYFDYDSDRQTRCDVTALLSQQPLGTHIYICGPESLIQAVEEAAQTLGLPASVIHSEEFAAPKPGMPFIAEIKSTGQQVDVSAEDSLLEALEASDISIPNLCRGGVCGQCVCTVDEGEIDHRDQYLSDEEKAAGNTIMPCVSRAAGERLVLDI</sequence>
<dbReference type="GO" id="GO:0016491">
    <property type="term" value="F:oxidoreductase activity"/>
    <property type="evidence" value="ECO:0007669"/>
    <property type="project" value="UniProtKB-KW"/>
</dbReference>
<dbReference type="InterPro" id="IPR039261">
    <property type="entry name" value="FNR_nucleotide-bd"/>
</dbReference>
<keyword evidence="4" id="KW-0001">2Fe-2S</keyword>
<comment type="cofactor">
    <cofactor evidence="1">
        <name>FMN</name>
        <dbReference type="ChEBI" id="CHEBI:58210"/>
    </cofactor>
</comment>
<dbReference type="InterPro" id="IPR001041">
    <property type="entry name" value="2Fe-2S_ferredoxin-type"/>
</dbReference>
<dbReference type="Gene3D" id="3.10.20.30">
    <property type="match status" value="1"/>
</dbReference>
<feature type="domain" description="2Fe-2S ferredoxin-type" evidence="9">
    <location>
        <begin position="228"/>
        <end position="315"/>
    </location>
</feature>
<evidence type="ECO:0000256" key="8">
    <source>
        <dbReference type="ARBA" id="ARBA00023014"/>
    </source>
</evidence>
<dbReference type="Pfam" id="PF22290">
    <property type="entry name" value="DmmA-like_N"/>
    <property type="match status" value="1"/>
</dbReference>
<dbReference type="InterPro" id="IPR017927">
    <property type="entry name" value="FAD-bd_FR_type"/>
</dbReference>
<comment type="caution">
    <text evidence="11">The sequence shown here is derived from an EMBL/GenBank/DDBJ whole genome shotgun (WGS) entry which is preliminary data.</text>
</comment>
<dbReference type="InterPro" id="IPR012675">
    <property type="entry name" value="Beta-grasp_dom_sf"/>
</dbReference>
<dbReference type="PRINTS" id="PR00409">
    <property type="entry name" value="PHDIOXRDTASE"/>
</dbReference>
<dbReference type="EMBL" id="JBBMRA010000004">
    <property type="protein sequence ID" value="MEM5536102.1"/>
    <property type="molecule type" value="Genomic_DNA"/>
</dbReference>
<dbReference type="CDD" id="cd06185">
    <property type="entry name" value="PDR_like"/>
    <property type="match status" value="1"/>
</dbReference>
<organism evidence="11 12">
    <name type="scientific">Neptuniibacter pectenicola</name>
    <dbReference type="NCBI Taxonomy" id="1806669"/>
    <lineage>
        <taxon>Bacteria</taxon>
        <taxon>Pseudomonadati</taxon>
        <taxon>Pseudomonadota</taxon>
        <taxon>Gammaproteobacteria</taxon>
        <taxon>Oceanospirillales</taxon>
        <taxon>Oceanospirillaceae</taxon>
        <taxon>Neptuniibacter</taxon>
    </lineage>
</organism>
<dbReference type="Gene3D" id="2.40.30.10">
    <property type="entry name" value="Translation factors"/>
    <property type="match status" value="1"/>
</dbReference>
<dbReference type="PROSITE" id="PS51085">
    <property type="entry name" value="2FE2S_FER_2"/>
    <property type="match status" value="1"/>
</dbReference>
<dbReference type="Gene3D" id="3.40.50.80">
    <property type="entry name" value="Nucleotide-binding domain of ferredoxin-NADP reductase (FNR) module"/>
    <property type="match status" value="1"/>
</dbReference>
<dbReference type="RefSeq" id="WP_342854106.1">
    <property type="nucleotide sequence ID" value="NZ_JBBMRA010000004.1"/>
</dbReference>
<gene>
    <name evidence="11" type="ORF">WNY58_06825</name>
</gene>
<dbReference type="SUPFAM" id="SSF52343">
    <property type="entry name" value="Ferredoxin reductase-like, C-terminal NADP-linked domain"/>
    <property type="match status" value="1"/>
</dbReference>
<evidence type="ECO:0000256" key="1">
    <source>
        <dbReference type="ARBA" id="ARBA00001917"/>
    </source>
</evidence>
<keyword evidence="2" id="KW-0285">Flavoprotein</keyword>
<evidence type="ECO:0000313" key="12">
    <source>
        <dbReference type="Proteomes" id="UP001449225"/>
    </source>
</evidence>
<evidence type="ECO:0000313" key="11">
    <source>
        <dbReference type="EMBL" id="MEM5536102.1"/>
    </source>
</evidence>
<dbReference type="InterPro" id="IPR054582">
    <property type="entry name" value="DmmA-like_N"/>
</dbReference>
<evidence type="ECO:0000256" key="7">
    <source>
        <dbReference type="ARBA" id="ARBA00023004"/>
    </source>
</evidence>
<dbReference type="PROSITE" id="PS51384">
    <property type="entry name" value="FAD_FR"/>
    <property type="match status" value="1"/>
</dbReference>
<evidence type="ECO:0000256" key="3">
    <source>
        <dbReference type="ARBA" id="ARBA00022643"/>
    </source>
</evidence>
<dbReference type="EC" id="1.-.-.-" evidence="11"/>
<feature type="domain" description="FAD-binding FR-type" evidence="10">
    <location>
        <begin position="2"/>
        <end position="106"/>
    </location>
</feature>
<dbReference type="Pfam" id="PF00111">
    <property type="entry name" value="Fer2"/>
    <property type="match status" value="1"/>
</dbReference>
<protein>
    <submittedName>
        <fullName evidence="11">PDR/VanB family oxidoreductase</fullName>
        <ecNumber evidence="11">1.-.-.-</ecNumber>
    </submittedName>
</protein>
<evidence type="ECO:0000259" key="9">
    <source>
        <dbReference type="PROSITE" id="PS51085"/>
    </source>
</evidence>
<evidence type="ECO:0000256" key="6">
    <source>
        <dbReference type="ARBA" id="ARBA00023002"/>
    </source>
</evidence>
<dbReference type="InterPro" id="IPR036010">
    <property type="entry name" value="2Fe-2S_ferredoxin-like_sf"/>
</dbReference>
<keyword evidence="12" id="KW-1185">Reference proteome</keyword>
<dbReference type="CDD" id="cd00207">
    <property type="entry name" value="fer2"/>
    <property type="match status" value="1"/>
</dbReference>
<dbReference type="InterPro" id="IPR052353">
    <property type="entry name" value="Benzoxazolinone_Detox_Enz"/>
</dbReference>